<dbReference type="PRINTS" id="PR00038">
    <property type="entry name" value="HTHLUXR"/>
</dbReference>
<sequence length="957" mass="102267">MALPPEGLVARASELSSMLAALDRARSGTATSILIMGEPGVGKSTLMNAACDAVGEDAIVLRGRCLPLSSLNVPFLGLRDLLRSAPDGPEAPRPRLGSGDHPPEYVPVLFDDWIDVLCRMSFVVVAIDDLQWADRSTLDALMYLMSGPARALGIMATVRDGKDSDNEPIARWLADVRALPGVSTLEMTPFDRAATTAQLTRLLGDLPHESLVQDVFERTAGNPYLTTLVARGLPADARAIPSELPPDLQSTLRHDWHRLSEAGRELTTMLAIGGRPMTERALAAVMESQADAVAKALIEAVGLGILARDSDGRFWFHHPLIAEVVIRAITPGQARRRNARAAELYEAAIAAEETAPVDWLVSRAVHLDRAGEAEAALSAGLIAADAAHRVGGDLEMLHLLRRCIELRRGLPGSAVPLQDLLLRLRGAASETGAVTVELEAVDGILDGLDREAEPLLAAEMLVRRMHLRFRNGRGFMLSADAREALQLAEADPASWQYALALAELGHTQVFERDPAASATVDHAVNVAESSGNDEAIAYSLSARGLIAGARYDADESRRLGDLVFEASTRARDFWPVIRCAIWEGTALRSRRRGADSLAARRSQLSRAGAPHSCVATIAAYEAAEWLIVGDIPAVRRGVRAALGSDPGLLADVSVRLTAARMAAMQSHASEAAAHLGRADELVDGRSGYLATAFALVRAHVHLAAGEPDAAFSAAKQGVDHAPAGGMSEWLVPVAARALADLAQRARDAGTGLDHALARVAAFELGHPDILRRGIGETPPVEAVALLAIYRAEIVRARAAPEAGERWERTSELCREAGLPWDEAYACMRGVEAELTHRAGSRERAATLARRGVELARQLDAVGMSDTIESLAGGAHIPVDGVPSQAMSEPGVGQLPQLTAREREILEHIVAGRTYSEIARTLVISEKTVSSHVSNLLRKTGSSNRVDLARRATRAPQR</sequence>
<dbReference type="InterPro" id="IPR000792">
    <property type="entry name" value="Tscrpt_reg_LuxR_C"/>
</dbReference>
<reference evidence="4 5" key="1">
    <citation type="submission" date="2024-03" db="EMBL/GenBank/DDBJ databases">
        <title>YIM 134122 draft genome.</title>
        <authorList>
            <person name="Zuo S."/>
            <person name="Xiong L."/>
        </authorList>
    </citation>
    <scope>NUCLEOTIDE SEQUENCE [LARGE SCALE GENOMIC DNA]</scope>
    <source>
        <strain evidence="4 5">YIM 134122</strain>
    </source>
</reference>
<accession>A0ABU9VZR6</accession>
<keyword evidence="2" id="KW-0067">ATP-binding</keyword>
<organism evidence="4 5">
    <name type="scientific">Leifsonia stereocauli</name>
    <dbReference type="NCBI Taxonomy" id="3134136"/>
    <lineage>
        <taxon>Bacteria</taxon>
        <taxon>Bacillati</taxon>
        <taxon>Actinomycetota</taxon>
        <taxon>Actinomycetes</taxon>
        <taxon>Micrococcales</taxon>
        <taxon>Microbacteriaceae</taxon>
        <taxon>Leifsonia</taxon>
    </lineage>
</organism>
<proteinExistence type="predicted"/>
<gene>
    <name evidence="4" type="ORF">WJX64_01555</name>
</gene>
<dbReference type="InterPro" id="IPR027417">
    <property type="entry name" value="P-loop_NTPase"/>
</dbReference>
<name>A0ABU9VZR6_9MICO</name>
<comment type="caution">
    <text evidence="4">The sequence shown here is derived from an EMBL/GenBank/DDBJ whole genome shotgun (WGS) entry which is preliminary data.</text>
</comment>
<evidence type="ECO:0000259" key="3">
    <source>
        <dbReference type="PROSITE" id="PS50043"/>
    </source>
</evidence>
<dbReference type="Gene3D" id="1.10.10.10">
    <property type="entry name" value="Winged helix-like DNA-binding domain superfamily/Winged helix DNA-binding domain"/>
    <property type="match status" value="1"/>
</dbReference>
<dbReference type="SMART" id="SM00421">
    <property type="entry name" value="HTH_LUXR"/>
    <property type="match status" value="1"/>
</dbReference>
<evidence type="ECO:0000256" key="2">
    <source>
        <dbReference type="ARBA" id="ARBA00022840"/>
    </source>
</evidence>
<feature type="domain" description="HTH luxR-type" evidence="3">
    <location>
        <begin position="890"/>
        <end position="955"/>
    </location>
</feature>
<keyword evidence="5" id="KW-1185">Reference proteome</keyword>
<dbReference type="PROSITE" id="PS00622">
    <property type="entry name" value="HTH_LUXR_1"/>
    <property type="match status" value="1"/>
</dbReference>
<dbReference type="InterPro" id="IPR036388">
    <property type="entry name" value="WH-like_DNA-bd_sf"/>
</dbReference>
<protein>
    <submittedName>
        <fullName evidence="4">AAA family ATPase</fullName>
    </submittedName>
</protein>
<dbReference type="Pfam" id="PF13191">
    <property type="entry name" value="AAA_16"/>
    <property type="match status" value="1"/>
</dbReference>
<dbReference type="PROSITE" id="PS50043">
    <property type="entry name" value="HTH_LUXR_2"/>
    <property type="match status" value="1"/>
</dbReference>
<keyword evidence="1" id="KW-0547">Nucleotide-binding</keyword>
<dbReference type="RefSeq" id="WP_342111151.1">
    <property type="nucleotide sequence ID" value="NZ_JBCAUN010000001.1"/>
</dbReference>
<dbReference type="PANTHER" id="PTHR16305:SF35">
    <property type="entry name" value="TRANSCRIPTIONAL ACTIVATOR DOMAIN"/>
    <property type="match status" value="1"/>
</dbReference>
<dbReference type="CDD" id="cd06170">
    <property type="entry name" value="LuxR_C_like"/>
    <property type="match status" value="1"/>
</dbReference>
<dbReference type="EMBL" id="JBCLVG010000001">
    <property type="protein sequence ID" value="MEN1945226.1"/>
    <property type="molecule type" value="Genomic_DNA"/>
</dbReference>
<dbReference type="SUPFAM" id="SSF46894">
    <property type="entry name" value="C-terminal effector domain of the bipartite response regulators"/>
    <property type="match status" value="1"/>
</dbReference>
<evidence type="ECO:0000256" key="1">
    <source>
        <dbReference type="ARBA" id="ARBA00022741"/>
    </source>
</evidence>
<dbReference type="SUPFAM" id="SSF52540">
    <property type="entry name" value="P-loop containing nucleoside triphosphate hydrolases"/>
    <property type="match status" value="1"/>
</dbReference>
<dbReference type="Proteomes" id="UP001425155">
    <property type="component" value="Unassembled WGS sequence"/>
</dbReference>
<evidence type="ECO:0000313" key="4">
    <source>
        <dbReference type="EMBL" id="MEN1945226.1"/>
    </source>
</evidence>
<dbReference type="InterPro" id="IPR041664">
    <property type="entry name" value="AAA_16"/>
</dbReference>
<evidence type="ECO:0000313" key="5">
    <source>
        <dbReference type="Proteomes" id="UP001425155"/>
    </source>
</evidence>
<dbReference type="PANTHER" id="PTHR16305">
    <property type="entry name" value="TESTICULAR SOLUBLE ADENYLYL CYCLASE"/>
    <property type="match status" value="1"/>
</dbReference>
<dbReference type="InterPro" id="IPR016032">
    <property type="entry name" value="Sig_transdc_resp-reg_C-effctor"/>
</dbReference>
<dbReference type="Pfam" id="PF00196">
    <property type="entry name" value="GerE"/>
    <property type="match status" value="1"/>
</dbReference>